<dbReference type="InterPro" id="IPR032696">
    <property type="entry name" value="SQ_cyclase_C"/>
</dbReference>
<name>A0ABV6M882_9ACTN</name>
<accession>A0ABV6M882</accession>
<evidence type="ECO:0000313" key="2">
    <source>
        <dbReference type="EMBL" id="MFC0530851.1"/>
    </source>
</evidence>
<dbReference type="PANTHER" id="PTHR31739:SF25">
    <property type="entry name" value="(E,E)-GERANYLLINALOOL SYNTHASE"/>
    <property type="match status" value="1"/>
</dbReference>
<dbReference type="Proteomes" id="UP001589867">
    <property type="component" value="Unassembled WGS sequence"/>
</dbReference>
<dbReference type="RefSeq" id="WP_377254220.1">
    <property type="nucleotide sequence ID" value="NZ_JBHLUH010000052.1"/>
</dbReference>
<keyword evidence="3" id="KW-1185">Reference proteome</keyword>
<dbReference type="PANTHER" id="PTHR31739">
    <property type="entry name" value="ENT-COPALYL DIPHOSPHATE SYNTHASE, CHLOROPLASTIC"/>
    <property type="match status" value="1"/>
</dbReference>
<proteinExistence type="predicted"/>
<protein>
    <submittedName>
        <fullName evidence="2">Prenyltransferase/squalene oxidase repeat-containing protein</fullName>
    </submittedName>
</protein>
<dbReference type="Gene3D" id="1.50.10.160">
    <property type="match status" value="1"/>
</dbReference>
<dbReference type="EMBL" id="JBHLUH010000052">
    <property type="protein sequence ID" value="MFC0530851.1"/>
    <property type="molecule type" value="Genomic_DNA"/>
</dbReference>
<organism evidence="2 3">
    <name type="scientific">Phytohabitans kaempferiae</name>
    <dbReference type="NCBI Taxonomy" id="1620943"/>
    <lineage>
        <taxon>Bacteria</taxon>
        <taxon>Bacillati</taxon>
        <taxon>Actinomycetota</taxon>
        <taxon>Actinomycetes</taxon>
        <taxon>Micromonosporales</taxon>
        <taxon>Micromonosporaceae</taxon>
    </lineage>
</organism>
<evidence type="ECO:0000259" key="1">
    <source>
        <dbReference type="Pfam" id="PF13243"/>
    </source>
</evidence>
<dbReference type="Pfam" id="PF13243">
    <property type="entry name" value="SQHop_cyclase_C"/>
    <property type="match status" value="1"/>
</dbReference>
<dbReference type="CDD" id="cd00688">
    <property type="entry name" value="ISOPREN_C2_like"/>
    <property type="match status" value="1"/>
</dbReference>
<dbReference type="SUPFAM" id="SSF48239">
    <property type="entry name" value="Terpenoid cyclases/Protein prenyltransferases"/>
    <property type="match status" value="1"/>
</dbReference>
<dbReference type="InterPro" id="IPR050148">
    <property type="entry name" value="Terpene_synthase-like"/>
</dbReference>
<dbReference type="Gene3D" id="1.50.10.20">
    <property type="match status" value="1"/>
</dbReference>
<sequence>MDTEVIQSGDGTDIAAAAHELIGQLTNEAWGYLSPSVYETGRLVALAPWLSGHERRLEFLAAAQRPDGAWGAPDEYALVSTLSAADALLGTAESRFQPVAAKGLAVLFQWLAGGSRLSMPDTPAIEIIVPALVASINRHLEGGAGAPGARLPVPEGTDEPRLARIRAAVGSGAPVPPKLLHSLEVAGEAARAAVTVRPGPRGTVGASPAATAAWLGGPSRHQAAGALDYLEAVVHRHGGPVPSVVPVVQFERAWVLNTLARAGIKVAVPPELLAGLAEHLDERGTPGGAGLPPDADTTSAVLLALARCGDDRGLEALSAYETDTHFVTWHGERTASTSANAHVLDALGEQVIRTPSLAGRYARAIDKVTSWLAGQQSAAGAWADKWHASPYYATACCAISLHRYGTGPQAAAAVDKAREWVVGTQRQDGSWGRWEGTAEETAYAMQILLLTAGGGNGAIPRAAARGYSYLRATFGREPHPPLWHDKDLYVPAAIVRAEILAALHLAGREPTVWTLAERLESAQQT</sequence>
<reference evidence="2 3" key="1">
    <citation type="submission" date="2024-09" db="EMBL/GenBank/DDBJ databases">
        <authorList>
            <person name="Sun Q."/>
            <person name="Mori K."/>
        </authorList>
    </citation>
    <scope>NUCLEOTIDE SEQUENCE [LARGE SCALE GENOMIC DNA]</scope>
    <source>
        <strain evidence="2 3">TBRC 3947</strain>
    </source>
</reference>
<dbReference type="InterPro" id="IPR008930">
    <property type="entry name" value="Terpenoid_cyclase/PrenylTrfase"/>
</dbReference>
<comment type="caution">
    <text evidence="2">The sequence shown here is derived from an EMBL/GenBank/DDBJ whole genome shotgun (WGS) entry which is preliminary data.</text>
</comment>
<feature type="domain" description="Squalene cyclase C-terminal" evidence="1">
    <location>
        <begin position="340"/>
        <end position="441"/>
    </location>
</feature>
<gene>
    <name evidence="2" type="ORF">ACFFIA_24715</name>
</gene>
<evidence type="ECO:0000313" key="3">
    <source>
        <dbReference type="Proteomes" id="UP001589867"/>
    </source>
</evidence>